<evidence type="ECO:0000256" key="1">
    <source>
        <dbReference type="ARBA" id="ARBA00009013"/>
    </source>
</evidence>
<comment type="similarity">
    <text evidence="1 2">Belongs to the anti-sigma-factor antagonist family.</text>
</comment>
<dbReference type="CDD" id="cd07043">
    <property type="entry name" value="STAS_anti-anti-sigma_factors"/>
    <property type="match status" value="1"/>
</dbReference>
<dbReference type="EMBL" id="FOHX01000008">
    <property type="protein sequence ID" value="SEU26461.1"/>
    <property type="molecule type" value="Genomic_DNA"/>
</dbReference>
<feature type="domain" description="STAS" evidence="3">
    <location>
        <begin position="11"/>
        <end position="103"/>
    </location>
</feature>
<sequence>MHEASVDTNDDGALRVTLRGEIDFTNSTEIHKIITDAVSERRPAAVRVDLAGVTFMDSTGIGVLVDAMRVALAAQADFRVENPTRRMLDQLRTTGLLTAFGLE</sequence>
<dbReference type="RefSeq" id="WP_091086269.1">
    <property type="nucleotide sequence ID" value="NZ_FOHX01000008.1"/>
</dbReference>
<dbReference type="Pfam" id="PF01740">
    <property type="entry name" value="STAS"/>
    <property type="match status" value="1"/>
</dbReference>
<evidence type="ECO:0000313" key="4">
    <source>
        <dbReference type="EMBL" id="SEU26461.1"/>
    </source>
</evidence>
<proteinExistence type="inferred from homology"/>
<organism evidence="4 5">
    <name type="scientific">Nonomuraea wenchangensis</name>
    <dbReference type="NCBI Taxonomy" id="568860"/>
    <lineage>
        <taxon>Bacteria</taxon>
        <taxon>Bacillati</taxon>
        <taxon>Actinomycetota</taxon>
        <taxon>Actinomycetes</taxon>
        <taxon>Streptosporangiales</taxon>
        <taxon>Streptosporangiaceae</taxon>
        <taxon>Nonomuraea</taxon>
    </lineage>
</organism>
<dbReference type="OrthoDB" id="3404017at2"/>
<keyword evidence="5" id="KW-1185">Reference proteome</keyword>
<gene>
    <name evidence="4" type="ORF">SAMN05421811_108424</name>
</gene>
<dbReference type="STRING" id="568860.SAMN05421811_108424"/>
<dbReference type="InterPro" id="IPR003658">
    <property type="entry name" value="Anti-sigma_ant"/>
</dbReference>
<dbReference type="NCBIfam" id="TIGR00377">
    <property type="entry name" value="ant_ant_sig"/>
    <property type="match status" value="1"/>
</dbReference>
<dbReference type="Gene3D" id="3.30.750.24">
    <property type="entry name" value="STAS domain"/>
    <property type="match status" value="1"/>
</dbReference>
<evidence type="ECO:0000313" key="5">
    <source>
        <dbReference type="Proteomes" id="UP000199361"/>
    </source>
</evidence>
<dbReference type="GO" id="GO:0043856">
    <property type="term" value="F:anti-sigma factor antagonist activity"/>
    <property type="evidence" value="ECO:0007669"/>
    <property type="project" value="InterPro"/>
</dbReference>
<dbReference type="InterPro" id="IPR002645">
    <property type="entry name" value="STAS_dom"/>
</dbReference>
<accession>A0A1I0KPC2</accession>
<dbReference type="PANTHER" id="PTHR33495">
    <property type="entry name" value="ANTI-SIGMA FACTOR ANTAGONIST TM_1081-RELATED-RELATED"/>
    <property type="match status" value="1"/>
</dbReference>
<reference evidence="4 5" key="1">
    <citation type="submission" date="2016-10" db="EMBL/GenBank/DDBJ databases">
        <authorList>
            <person name="de Groot N.N."/>
        </authorList>
    </citation>
    <scope>NUCLEOTIDE SEQUENCE [LARGE SCALE GENOMIC DNA]</scope>
    <source>
        <strain evidence="4 5">CGMCC 4.5598</strain>
    </source>
</reference>
<dbReference type="PROSITE" id="PS50801">
    <property type="entry name" value="STAS"/>
    <property type="match status" value="1"/>
</dbReference>
<name>A0A1I0KPC2_9ACTN</name>
<protein>
    <recommendedName>
        <fullName evidence="2">Anti-sigma factor antagonist</fullName>
    </recommendedName>
</protein>
<dbReference type="AlphaFoldDB" id="A0A1I0KPC2"/>
<dbReference type="SUPFAM" id="SSF52091">
    <property type="entry name" value="SpoIIaa-like"/>
    <property type="match status" value="1"/>
</dbReference>
<dbReference type="Proteomes" id="UP000199361">
    <property type="component" value="Unassembled WGS sequence"/>
</dbReference>
<evidence type="ECO:0000259" key="3">
    <source>
        <dbReference type="PROSITE" id="PS50801"/>
    </source>
</evidence>
<dbReference type="InterPro" id="IPR036513">
    <property type="entry name" value="STAS_dom_sf"/>
</dbReference>
<evidence type="ECO:0000256" key="2">
    <source>
        <dbReference type="RuleBase" id="RU003749"/>
    </source>
</evidence>
<dbReference type="PANTHER" id="PTHR33495:SF2">
    <property type="entry name" value="ANTI-SIGMA FACTOR ANTAGONIST TM_1081-RELATED"/>
    <property type="match status" value="1"/>
</dbReference>